<reference evidence="1" key="2">
    <citation type="submission" date="2025-08" db="UniProtKB">
        <authorList>
            <consortium name="Ensembl"/>
        </authorList>
    </citation>
    <scope>IDENTIFICATION</scope>
</reference>
<evidence type="ECO:0000313" key="2">
    <source>
        <dbReference type="Proteomes" id="UP000265160"/>
    </source>
</evidence>
<evidence type="ECO:0000313" key="1">
    <source>
        <dbReference type="Ensembl" id="ENSMZEP00005027308.1"/>
    </source>
</evidence>
<accession>A0A3P9CY97</accession>
<dbReference type="Proteomes" id="UP000265160">
    <property type="component" value="LG20"/>
</dbReference>
<keyword evidence="2" id="KW-1185">Reference proteome</keyword>
<dbReference type="AlphaFoldDB" id="A0A3P9CY97"/>
<reference evidence="1" key="3">
    <citation type="submission" date="2025-09" db="UniProtKB">
        <authorList>
            <consortium name="Ensembl"/>
        </authorList>
    </citation>
    <scope>IDENTIFICATION</scope>
</reference>
<name>A0A3P9CY97_9CICH</name>
<sequence>MDENTLTPLQPWSYFFPGSDFAKWNNRVVSNLATVDDITSESGMCAAKCNFHISLRVIRPSQSHVCECVCMCKCAHVPACVNVHTQDTCEVRQFSGILLG</sequence>
<dbReference type="GeneTree" id="ENSGT00940000178879"/>
<organism evidence="1 2">
    <name type="scientific">Maylandia zebra</name>
    <name type="common">zebra mbuna</name>
    <dbReference type="NCBI Taxonomy" id="106582"/>
    <lineage>
        <taxon>Eukaryota</taxon>
        <taxon>Metazoa</taxon>
        <taxon>Chordata</taxon>
        <taxon>Craniata</taxon>
        <taxon>Vertebrata</taxon>
        <taxon>Euteleostomi</taxon>
        <taxon>Actinopterygii</taxon>
        <taxon>Neopterygii</taxon>
        <taxon>Teleostei</taxon>
        <taxon>Neoteleostei</taxon>
        <taxon>Acanthomorphata</taxon>
        <taxon>Ovalentaria</taxon>
        <taxon>Cichlomorphae</taxon>
        <taxon>Cichliformes</taxon>
        <taxon>Cichlidae</taxon>
        <taxon>African cichlids</taxon>
        <taxon>Pseudocrenilabrinae</taxon>
        <taxon>Haplochromini</taxon>
        <taxon>Maylandia</taxon>
        <taxon>Maylandia zebra complex</taxon>
    </lineage>
</organism>
<proteinExistence type="predicted"/>
<protein>
    <submittedName>
        <fullName evidence="1">Uncharacterized protein</fullName>
    </submittedName>
</protein>
<dbReference type="Ensembl" id="ENSMZET00005028180.1">
    <property type="protein sequence ID" value="ENSMZEP00005027308.1"/>
    <property type="gene ID" value="ENSMZEG00005020374.1"/>
</dbReference>
<reference evidence="1 2" key="1">
    <citation type="journal article" date="2014" name="Nature">
        <title>The genomic substrate for adaptive radiation in African cichlid fish.</title>
        <authorList>
            <person name="Brawand D."/>
            <person name="Wagner C.E."/>
            <person name="Li Y.I."/>
            <person name="Malinsky M."/>
            <person name="Keller I."/>
            <person name="Fan S."/>
            <person name="Simakov O."/>
            <person name="Ng A.Y."/>
            <person name="Lim Z.W."/>
            <person name="Bezault E."/>
            <person name="Turner-Maier J."/>
            <person name="Johnson J."/>
            <person name="Alcazar R."/>
            <person name="Noh H.J."/>
            <person name="Russell P."/>
            <person name="Aken B."/>
            <person name="Alfoldi J."/>
            <person name="Amemiya C."/>
            <person name="Azzouzi N."/>
            <person name="Baroiller J.F."/>
            <person name="Barloy-Hubler F."/>
            <person name="Berlin A."/>
            <person name="Bloomquist R."/>
            <person name="Carleton K.L."/>
            <person name="Conte M.A."/>
            <person name="D'Cotta H."/>
            <person name="Eshel O."/>
            <person name="Gaffney L."/>
            <person name="Galibert F."/>
            <person name="Gante H.F."/>
            <person name="Gnerre S."/>
            <person name="Greuter L."/>
            <person name="Guyon R."/>
            <person name="Haddad N.S."/>
            <person name="Haerty W."/>
            <person name="Harris R.M."/>
            <person name="Hofmann H.A."/>
            <person name="Hourlier T."/>
            <person name="Hulata G."/>
            <person name="Jaffe D.B."/>
            <person name="Lara M."/>
            <person name="Lee A.P."/>
            <person name="MacCallum I."/>
            <person name="Mwaiko S."/>
            <person name="Nikaido M."/>
            <person name="Nishihara H."/>
            <person name="Ozouf-Costaz C."/>
            <person name="Penman D.J."/>
            <person name="Przybylski D."/>
            <person name="Rakotomanga M."/>
            <person name="Renn S.C.P."/>
            <person name="Ribeiro F.J."/>
            <person name="Ron M."/>
            <person name="Salzburger W."/>
            <person name="Sanchez-Pulido L."/>
            <person name="Santos M.E."/>
            <person name="Searle S."/>
            <person name="Sharpe T."/>
            <person name="Swofford R."/>
            <person name="Tan F.J."/>
            <person name="Williams L."/>
            <person name="Young S."/>
            <person name="Yin S."/>
            <person name="Okada N."/>
            <person name="Kocher T.D."/>
            <person name="Miska E.A."/>
            <person name="Lander E.S."/>
            <person name="Venkatesh B."/>
            <person name="Fernald R.D."/>
            <person name="Meyer A."/>
            <person name="Ponting C.P."/>
            <person name="Streelman J.T."/>
            <person name="Lindblad-Toh K."/>
            <person name="Seehausen O."/>
            <person name="Di Palma F."/>
        </authorList>
    </citation>
    <scope>NUCLEOTIDE SEQUENCE</scope>
</reference>